<dbReference type="InterPro" id="IPR003439">
    <property type="entry name" value="ABC_transporter-like_ATP-bd"/>
</dbReference>
<comment type="subcellular location">
    <subcellularLocation>
        <location evidence="1">Cell inner membrane</location>
        <topology evidence="1">Peripheral membrane protein</topology>
    </subcellularLocation>
</comment>
<evidence type="ECO:0000259" key="8">
    <source>
        <dbReference type="PROSITE" id="PS50893"/>
    </source>
</evidence>
<dbReference type="EMBL" id="CP052766">
    <property type="protein sequence ID" value="QJR81090.1"/>
    <property type="molecule type" value="Genomic_DNA"/>
</dbReference>
<evidence type="ECO:0000256" key="7">
    <source>
        <dbReference type="ARBA" id="ARBA00023136"/>
    </source>
</evidence>
<keyword evidence="4" id="KW-1003">Cell membrane</keyword>
<keyword evidence="7" id="KW-0472">Membrane</keyword>
<dbReference type="PROSITE" id="PS00211">
    <property type="entry name" value="ABC_TRANSPORTER_1"/>
    <property type="match status" value="2"/>
</dbReference>
<evidence type="ECO:0000313" key="10">
    <source>
        <dbReference type="Proteomes" id="UP000219285"/>
    </source>
</evidence>
<dbReference type="SUPFAM" id="SSF52540">
    <property type="entry name" value="P-loop containing nucleoside triphosphate hydrolases"/>
    <property type="match status" value="2"/>
</dbReference>
<dbReference type="SMART" id="SM00382">
    <property type="entry name" value="AAA"/>
    <property type="match status" value="2"/>
</dbReference>
<feature type="domain" description="ABC transporter" evidence="8">
    <location>
        <begin position="30"/>
        <end position="270"/>
    </location>
</feature>
<dbReference type="PANTHER" id="PTHR43297">
    <property type="entry name" value="OLIGOPEPTIDE TRANSPORT ATP-BINDING PROTEIN APPD"/>
    <property type="match status" value="1"/>
</dbReference>
<dbReference type="AlphaFoldDB" id="A0A6M4MEN4"/>
<evidence type="ECO:0000256" key="6">
    <source>
        <dbReference type="ARBA" id="ARBA00022840"/>
    </source>
</evidence>
<dbReference type="OrthoDB" id="9784450at2"/>
<evidence type="ECO:0000256" key="2">
    <source>
        <dbReference type="ARBA" id="ARBA00005417"/>
    </source>
</evidence>
<dbReference type="GO" id="GO:0005524">
    <property type="term" value="F:ATP binding"/>
    <property type="evidence" value="ECO:0007669"/>
    <property type="project" value="UniProtKB-KW"/>
</dbReference>
<dbReference type="InterPro" id="IPR027417">
    <property type="entry name" value="P-loop_NTPase"/>
</dbReference>
<evidence type="ECO:0000256" key="4">
    <source>
        <dbReference type="ARBA" id="ARBA00022475"/>
    </source>
</evidence>
<evidence type="ECO:0000256" key="1">
    <source>
        <dbReference type="ARBA" id="ARBA00004417"/>
    </source>
</evidence>
<reference evidence="9 10" key="2">
    <citation type="submission" date="2020-04" db="EMBL/GenBank/DDBJ databases">
        <title>Complete genome sequence of Alteromonas pelagimontana 5.12T.</title>
        <authorList>
            <person name="Sinha R.K."/>
            <person name="Krishnan K.P."/>
            <person name="Kurian J.P."/>
        </authorList>
    </citation>
    <scope>NUCLEOTIDE SEQUENCE [LARGE SCALE GENOMIC DNA]</scope>
    <source>
        <strain evidence="9 10">5.12</strain>
    </source>
</reference>
<keyword evidence="6 9" id="KW-0067">ATP-binding</keyword>
<accession>A0A6M4MEN4</accession>
<keyword evidence="3" id="KW-0813">Transport</keyword>
<evidence type="ECO:0000256" key="3">
    <source>
        <dbReference type="ARBA" id="ARBA00022448"/>
    </source>
</evidence>
<gene>
    <name evidence="9" type="ORF">CA267_010015</name>
</gene>
<evidence type="ECO:0000313" key="9">
    <source>
        <dbReference type="EMBL" id="QJR81090.1"/>
    </source>
</evidence>
<evidence type="ECO:0000256" key="5">
    <source>
        <dbReference type="ARBA" id="ARBA00022741"/>
    </source>
</evidence>
<dbReference type="PROSITE" id="PS50893">
    <property type="entry name" value="ABC_TRANSPORTER_2"/>
    <property type="match status" value="2"/>
</dbReference>
<keyword evidence="5" id="KW-0547">Nucleotide-binding</keyword>
<name>A0A6M4MEN4_9ALTE</name>
<dbReference type="Gene3D" id="3.40.50.300">
    <property type="entry name" value="P-loop containing nucleotide triphosphate hydrolases"/>
    <property type="match status" value="2"/>
</dbReference>
<dbReference type="KEGG" id="apel:CA267_010015"/>
<dbReference type="InterPro" id="IPR003593">
    <property type="entry name" value="AAA+_ATPase"/>
</dbReference>
<dbReference type="GO" id="GO:0016887">
    <property type="term" value="F:ATP hydrolysis activity"/>
    <property type="evidence" value="ECO:0007669"/>
    <property type="project" value="InterPro"/>
</dbReference>
<dbReference type="GO" id="GO:0005886">
    <property type="term" value="C:plasma membrane"/>
    <property type="evidence" value="ECO:0007669"/>
    <property type="project" value="UniProtKB-SubCell"/>
</dbReference>
<keyword evidence="10" id="KW-1185">Reference proteome</keyword>
<feature type="domain" description="ABC transporter" evidence="8">
    <location>
        <begin position="291"/>
        <end position="492"/>
    </location>
</feature>
<dbReference type="Pfam" id="PF00005">
    <property type="entry name" value="ABC_tran"/>
    <property type="match status" value="2"/>
</dbReference>
<organism evidence="9 10">
    <name type="scientific">Alteromonas pelagimontana</name>
    <dbReference type="NCBI Taxonomy" id="1858656"/>
    <lineage>
        <taxon>Bacteria</taxon>
        <taxon>Pseudomonadati</taxon>
        <taxon>Pseudomonadota</taxon>
        <taxon>Gammaproteobacteria</taxon>
        <taxon>Alteromonadales</taxon>
        <taxon>Alteromonadaceae</taxon>
        <taxon>Alteromonas/Salinimonas group</taxon>
        <taxon>Alteromonas</taxon>
    </lineage>
</organism>
<reference evidence="10" key="1">
    <citation type="submission" date="2014-12" db="EMBL/GenBank/DDBJ databases">
        <title>Complete genome sequence of a multi-drug resistant Klebsiella pneumoniae.</title>
        <authorList>
            <person name="Hua X."/>
            <person name="Chen Q."/>
            <person name="Li X."/>
            <person name="Feng Y."/>
            <person name="Ruan Z."/>
            <person name="Yu Y."/>
        </authorList>
    </citation>
    <scope>NUCLEOTIDE SEQUENCE [LARGE SCALE GENOMIC DNA]</scope>
    <source>
        <strain evidence="10">5.12</strain>
    </source>
</reference>
<proteinExistence type="inferred from homology"/>
<comment type="similarity">
    <text evidence="2">Belongs to the ABC transporter superfamily.</text>
</comment>
<dbReference type="PANTHER" id="PTHR43297:SF7">
    <property type="entry name" value="D,D-DIPEPTIDE TRANSPORT ATP-BINDING PROTEIN DDPD-RELATED"/>
    <property type="match status" value="1"/>
</dbReference>
<sequence>MAAGSTADRIIFNGTGLSSAGRKENPMNTLAIKNLTVRSADGDILTDFSLQVSKDVPVTILGETGSGKSILASAIMGLLPPTLLASGEIYLDGKALHTLSSRARQQYWGTVMTLLPQEPWHALDPVMPVKQQIRETYLKVRGHSKKQADIATSQALAHLGLANAAHSIPSTLSGGMAQRVAFAVATAGGAQVLLADEPTKGLDVGRRDDIVQLLKAHASQGTLITITHDVEVAEQIGGYLVVMQKGKIVEQGKCEDILSRPQADYTQALIAAAPKNWPEKQTASKAAHSFVKIQNLQKQRGGRELFQQLNTTLNKGDIIGISGDSGSGKSTLGDILLGLLPADSGVIEFSQPLLRHEMLKIYQDPPSGFAPHCTLAQLLADLVKRHKLNSDDVFNYMNQLQLHSSLLQRRPAALSGGELQRFALLRVLLLKPQLLVADEPTSRLDPITAKKITELLVESCRAINTTLILISHDSCMLSKICDRVVHLQESPQ</sequence>
<dbReference type="Proteomes" id="UP000219285">
    <property type="component" value="Chromosome"/>
</dbReference>
<protein>
    <submittedName>
        <fullName evidence="9">ABC transporter ATP-binding protein</fullName>
    </submittedName>
</protein>
<dbReference type="InterPro" id="IPR017871">
    <property type="entry name" value="ABC_transporter-like_CS"/>
</dbReference>
<dbReference type="InterPro" id="IPR050388">
    <property type="entry name" value="ABC_Ni/Peptide_Import"/>
</dbReference>